<reference evidence="2 3" key="1">
    <citation type="submission" date="2018-09" db="EMBL/GenBank/DDBJ databases">
        <authorList>
            <person name="Zhu H."/>
        </authorList>
    </citation>
    <scope>NUCLEOTIDE SEQUENCE [LARGE SCALE GENOMIC DNA]</scope>
    <source>
        <strain evidence="2 3">K2R01-6</strain>
    </source>
</reference>
<proteinExistence type="predicted"/>
<dbReference type="Gene3D" id="2.40.10.220">
    <property type="entry name" value="predicted glycosyltransferase like domains"/>
    <property type="match status" value="1"/>
</dbReference>
<dbReference type="GO" id="GO:0035438">
    <property type="term" value="F:cyclic-di-GMP binding"/>
    <property type="evidence" value="ECO:0007669"/>
    <property type="project" value="InterPro"/>
</dbReference>
<feature type="domain" description="PilZ" evidence="1">
    <location>
        <begin position="25"/>
        <end position="107"/>
    </location>
</feature>
<protein>
    <recommendedName>
        <fullName evidence="1">PilZ domain-containing protein</fullName>
    </recommendedName>
</protein>
<comment type="caution">
    <text evidence="2">The sequence shown here is derived from an EMBL/GenBank/DDBJ whole genome shotgun (WGS) entry which is preliminary data.</text>
</comment>
<evidence type="ECO:0000259" key="1">
    <source>
        <dbReference type="Pfam" id="PF07238"/>
    </source>
</evidence>
<dbReference type="SUPFAM" id="SSF141371">
    <property type="entry name" value="PilZ domain-like"/>
    <property type="match status" value="1"/>
</dbReference>
<name>A0A418WJY3_9SPHN</name>
<evidence type="ECO:0000313" key="2">
    <source>
        <dbReference type="EMBL" id="RJF90344.1"/>
    </source>
</evidence>
<dbReference type="Proteomes" id="UP000286100">
    <property type="component" value="Unassembled WGS sequence"/>
</dbReference>
<dbReference type="Pfam" id="PF07238">
    <property type="entry name" value="PilZ"/>
    <property type="match status" value="1"/>
</dbReference>
<dbReference type="AlphaFoldDB" id="A0A418WJY3"/>
<keyword evidence="3" id="KW-1185">Reference proteome</keyword>
<dbReference type="InterPro" id="IPR009875">
    <property type="entry name" value="PilZ_domain"/>
</dbReference>
<dbReference type="EMBL" id="QYUM01000003">
    <property type="protein sequence ID" value="RJF90344.1"/>
    <property type="molecule type" value="Genomic_DNA"/>
</dbReference>
<dbReference type="OrthoDB" id="9806898at2"/>
<organism evidence="2 3">
    <name type="scientific">Sphingomonas cavernae</name>
    <dbReference type="NCBI Taxonomy" id="2320861"/>
    <lineage>
        <taxon>Bacteria</taxon>
        <taxon>Pseudomonadati</taxon>
        <taxon>Pseudomonadota</taxon>
        <taxon>Alphaproteobacteria</taxon>
        <taxon>Sphingomonadales</taxon>
        <taxon>Sphingomonadaceae</taxon>
        <taxon>Sphingomonas</taxon>
    </lineage>
</organism>
<sequence>MCCDIGEPIVHIAAKVALETPGPNQRRVARQEVEVSATLRASGNHGVDIVIRNISTLGFMAEATGDFDAESRIRVRLPALGTVLARVVWVKDGRLGCEFTNEIDLPRLRAVLAATGAAPPKRDRRPRLVS</sequence>
<gene>
    <name evidence="2" type="ORF">D3876_08790</name>
</gene>
<accession>A0A418WJY3</accession>
<evidence type="ECO:0000313" key="3">
    <source>
        <dbReference type="Proteomes" id="UP000286100"/>
    </source>
</evidence>